<evidence type="ECO:0000256" key="3">
    <source>
        <dbReference type="ARBA" id="ARBA00022679"/>
    </source>
</evidence>
<dbReference type="Proteomes" id="UP000283087">
    <property type="component" value="Unassembled WGS sequence"/>
</dbReference>
<dbReference type="RefSeq" id="WP_126157146.1">
    <property type="nucleotide sequence ID" value="NZ_RQXW01000002.1"/>
</dbReference>
<dbReference type="InterPro" id="IPR018060">
    <property type="entry name" value="HTH_AraC"/>
</dbReference>
<evidence type="ECO:0000256" key="5">
    <source>
        <dbReference type="ARBA" id="ARBA00023015"/>
    </source>
</evidence>
<dbReference type="SUPFAM" id="SSF46767">
    <property type="entry name" value="Methylated DNA-protein cysteine methyltransferase, C-terminal domain"/>
    <property type="match status" value="1"/>
</dbReference>
<dbReference type="PANTHER" id="PTHR10815:SF13">
    <property type="entry name" value="METHYLATED-DNA--PROTEIN-CYSTEINE METHYLTRANSFERASE"/>
    <property type="match status" value="1"/>
</dbReference>
<dbReference type="CDD" id="cd06445">
    <property type="entry name" value="ATase"/>
    <property type="match status" value="1"/>
</dbReference>
<accession>A0A430KUP1</accession>
<dbReference type="SMART" id="SM00342">
    <property type="entry name" value="HTH_ARAC"/>
    <property type="match status" value="1"/>
</dbReference>
<dbReference type="GO" id="GO:0003700">
    <property type="term" value="F:DNA-binding transcription factor activity"/>
    <property type="evidence" value="ECO:0007669"/>
    <property type="project" value="InterPro"/>
</dbReference>
<dbReference type="Pfam" id="PF01035">
    <property type="entry name" value="DNA_binding_1"/>
    <property type="match status" value="1"/>
</dbReference>
<dbReference type="InterPro" id="IPR036631">
    <property type="entry name" value="MGMT_N_sf"/>
</dbReference>
<keyword evidence="7" id="KW-0234">DNA repair</keyword>
<reference evidence="10 11" key="1">
    <citation type="submission" date="2018-11" db="EMBL/GenBank/DDBJ databases">
        <title>The draft genome sequence of Amphritea opalescens ANRC-JH13T.</title>
        <authorList>
            <person name="Fang Z."/>
            <person name="Zhang Y."/>
            <person name="Han X."/>
        </authorList>
    </citation>
    <scope>NUCLEOTIDE SEQUENCE [LARGE SCALE GENOMIC DNA]</scope>
    <source>
        <strain evidence="10 11">ANRC-JH13</strain>
    </source>
</reference>
<keyword evidence="3 10" id="KW-0808">Transferase</keyword>
<dbReference type="EC" id="2.1.1.63" evidence="10"/>
<evidence type="ECO:0000313" key="10">
    <source>
        <dbReference type="EMBL" id="RTE67178.1"/>
    </source>
</evidence>
<keyword evidence="4" id="KW-0227">DNA damage</keyword>
<evidence type="ECO:0000256" key="7">
    <source>
        <dbReference type="ARBA" id="ARBA00023204"/>
    </source>
</evidence>
<dbReference type="NCBIfam" id="TIGR00589">
    <property type="entry name" value="ogt"/>
    <property type="match status" value="1"/>
</dbReference>
<feature type="domain" description="HTH araC/xylS-type" evidence="9">
    <location>
        <begin position="13"/>
        <end position="110"/>
    </location>
</feature>
<evidence type="ECO:0000256" key="2">
    <source>
        <dbReference type="ARBA" id="ARBA00022603"/>
    </source>
</evidence>
<dbReference type="InterPro" id="IPR036388">
    <property type="entry name" value="WH-like_DNA-bd_sf"/>
</dbReference>
<dbReference type="PROSITE" id="PS01124">
    <property type="entry name" value="HTH_ARAC_FAMILY_2"/>
    <property type="match status" value="1"/>
</dbReference>
<dbReference type="SUPFAM" id="SSF46689">
    <property type="entry name" value="Homeodomain-like"/>
    <property type="match status" value="1"/>
</dbReference>
<dbReference type="Gene3D" id="1.10.10.10">
    <property type="entry name" value="Winged helix-like DNA-binding domain superfamily/Winged helix DNA-binding domain"/>
    <property type="match status" value="1"/>
</dbReference>
<dbReference type="Gene3D" id="1.10.10.60">
    <property type="entry name" value="Homeodomain-like"/>
    <property type="match status" value="1"/>
</dbReference>
<dbReference type="InterPro" id="IPR014048">
    <property type="entry name" value="MethylDNA_cys_MeTrfase_DNA-bd"/>
</dbReference>
<name>A0A430KUP1_9GAMM</name>
<dbReference type="OrthoDB" id="9811249at2"/>
<keyword evidence="5" id="KW-0805">Transcription regulation</keyword>
<dbReference type="Gene3D" id="3.30.160.70">
    <property type="entry name" value="Methylated DNA-protein cysteine methyltransferase domain"/>
    <property type="match status" value="1"/>
</dbReference>
<dbReference type="AlphaFoldDB" id="A0A430KUP1"/>
<keyword evidence="11" id="KW-1185">Reference proteome</keyword>
<evidence type="ECO:0000259" key="9">
    <source>
        <dbReference type="PROSITE" id="PS01124"/>
    </source>
</evidence>
<dbReference type="EMBL" id="RQXW01000002">
    <property type="protein sequence ID" value="RTE67178.1"/>
    <property type="molecule type" value="Genomic_DNA"/>
</dbReference>
<dbReference type="GO" id="GO:0006281">
    <property type="term" value="P:DNA repair"/>
    <property type="evidence" value="ECO:0007669"/>
    <property type="project" value="UniProtKB-KW"/>
</dbReference>
<comment type="caution">
    <text evidence="10">The sequence shown here is derived from an EMBL/GenBank/DDBJ whole genome shotgun (WGS) entry which is preliminary data.</text>
</comment>
<evidence type="ECO:0000256" key="8">
    <source>
        <dbReference type="ARBA" id="ARBA00049348"/>
    </source>
</evidence>
<keyword evidence="2 10" id="KW-0489">Methyltransferase</keyword>
<dbReference type="SUPFAM" id="SSF53155">
    <property type="entry name" value="Methylated DNA-protein cysteine methyltransferase domain"/>
    <property type="match status" value="1"/>
</dbReference>
<comment type="catalytic activity">
    <reaction evidence="1">
        <text>a 4-O-methyl-thymidine in DNA + L-cysteinyl-[protein] = a thymidine in DNA + S-methyl-L-cysteinyl-[protein]</text>
        <dbReference type="Rhea" id="RHEA:53428"/>
        <dbReference type="Rhea" id="RHEA-COMP:10131"/>
        <dbReference type="Rhea" id="RHEA-COMP:10132"/>
        <dbReference type="Rhea" id="RHEA-COMP:13555"/>
        <dbReference type="Rhea" id="RHEA-COMP:13556"/>
        <dbReference type="ChEBI" id="CHEBI:29950"/>
        <dbReference type="ChEBI" id="CHEBI:82612"/>
        <dbReference type="ChEBI" id="CHEBI:137386"/>
        <dbReference type="ChEBI" id="CHEBI:137387"/>
        <dbReference type="EC" id="2.1.1.63"/>
    </reaction>
</comment>
<protein>
    <submittedName>
        <fullName evidence="10">Methylated-DNA--[protein]-cysteine S-methyltransferase</fullName>
        <ecNumber evidence="10">2.1.1.63</ecNumber>
    </submittedName>
</protein>
<dbReference type="GO" id="GO:0032259">
    <property type="term" value="P:methylation"/>
    <property type="evidence" value="ECO:0007669"/>
    <property type="project" value="UniProtKB-KW"/>
</dbReference>
<gene>
    <name evidence="10" type="ORF">EH243_02950</name>
</gene>
<sequence>MADNPAQTYETIAAAIRYIRQHAKHQPELAEVAAATGLSEHHLQRVFNAWAGISPKRFLQYLTKEHALQSLKHSANSLTAAHDAGLSGGSRLHDLMISCTAMTPGEIKAGGAGVELYYGVAASPFGLALVGWTHRGLCYLAFLDNDSIERHAELFSQWPQAITIADDDGATELLERVFPATPKPGKLHLLLRGTNFQIKVWEALLNTQSGQFYSYSQVAAATGSAKAQRAVGSAVGANNIGYIIPCHRVIRESGDSGHYRWGAERKQAIHSWEYAQTNNSTNGPIT</sequence>
<proteinExistence type="predicted"/>
<dbReference type="PROSITE" id="PS00374">
    <property type="entry name" value="MGMT"/>
    <property type="match status" value="1"/>
</dbReference>
<keyword evidence="6" id="KW-0804">Transcription</keyword>
<dbReference type="PANTHER" id="PTHR10815">
    <property type="entry name" value="METHYLATED-DNA--PROTEIN-CYSTEINE METHYLTRANSFERASE"/>
    <property type="match status" value="1"/>
</dbReference>
<dbReference type="InterPro" id="IPR009057">
    <property type="entry name" value="Homeodomain-like_sf"/>
</dbReference>
<evidence type="ECO:0000256" key="4">
    <source>
        <dbReference type="ARBA" id="ARBA00022763"/>
    </source>
</evidence>
<comment type="catalytic activity">
    <reaction evidence="8">
        <text>a 6-O-methyl-2'-deoxyguanosine in DNA + L-cysteinyl-[protein] = S-methyl-L-cysteinyl-[protein] + a 2'-deoxyguanosine in DNA</text>
        <dbReference type="Rhea" id="RHEA:24000"/>
        <dbReference type="Rhea" id="RHEA-COMP:10131"/>
        <dbReference type="Rhea" id="RHEA-COMP:10132"/>
        <dbReference type="Rhea" id="RHEA-COMP:11367"/>
        <dbReference type="Rhea" id="RHEA-COMP:11368"/>
        <dbReference type="ChEBI" id="CHEBI:29950"/>
        <dbReference type="ChEBI" id="CHEBI:82612"/>
        <dbReference type="ChEBI" id="CHEBI:85445"/>
        <dbReference type="ChEBI" id="CHEBI:85448"/>
        <dbReference type="EC" id="2.1.1.63"/>
    </reaction>
</comment>
<dbReference type="Pfam" id="PF12833">
    <property type="entry name" value="HTH_18"/>
    <property type="match status" value="1"/>
</dbReference>
<evidence type="ECO:0000256" key="1">
    <source>
        <dbReference type="ARBA" id="ARBA00001286"/>
    </source>
</evidence>
<dbReference type="GO" id="GO:0043565">
    <property type="term" value="F:sequence-specific DNA binding"/>
    <property type="evidence" value="ECO:0007669"/>
    <property type="project" value="InterPro"/>
</dbReference>
<organism evidence="10 11">
    <name type="scientific">Amphritea opalescens</name>
    <dbReference type="NCBI Taxonomy" id="2490544"/>
    <lineage>
        <taxon>Bacteria</taxon>
        <taxon>Pseudomonadati</taxon>
        <taxon>Pseudomonadota</taxon>
        <taxon>Gammaproteobacteria</taxon>
        <taxon>Oceanospirillales</taxon>
        <taxon>Oceanospirillaceae</taxon>
        <taxon>Amphritea</taxon>
    </lineage>
</organism>
<evidence type="ECO:0000256" key="6">
    <source>
        <dbReference type="ARBA" id="ARBA00023163"/>
    </source>
</evidence>
<dbReference type="GO" id="GO:0003908">
    <property type="term" value="F:methylated-DNA-[protein]-cysteine S-methyltransferase activity"/>
    <property type="evidence" value="ECO:0007669"/>
    <property type="project" value="UniProtKB-EC"/>
</dbReference>
<dbReference type="InterPro" id="IPR036217">
    <property type="entry name" value="MethylDNA_cys_MeTrfase_DNAb"/>
</dbReference>
<dbReference type="InterPro" id="IPR001497">
    <property type="entry name" value="MethylDNA_cys_MeTrfase_AS"/>
</dbReference>
<evidence type="ECO:0000313" key="11">
    <source>
        <dbReference type="Proteomes" id="UP000283087"/>
    </source>
</evidence>